<dbReference type="PROSITE" id="PS00028">
    <property type="entry name" value="ZINC_FINGER_C2H2_1"/>
    <property type="match status" value="1"/>
</dbReference>
<dbReference type="InterPro" id="IPR013083">
    <property type="entry name" value="Znf_RING/FYVE/PHD"/>
</dbReference>
<evidence type="ECO:0000256" key="2">
    <source>
        <dbReference type="ARBA" id="ARBA00022771"/>
    </source>
</evidence>
<dbReference type="PANTHER" id="PTHR23164">
    <property type="entry name" value="EARLY ENDOSOME ANTIGEN 1"/>
    <property type="match status" value="1"/>
</dbReference>
<dbReference type="Proteomes" id="UP000094336">
    <property type="component" value="Unassembled WGS sequence"/>
</dbReference>
<name>A0A1E3QR36_9ASCO</name>
<feature type="domain" description="FYVE-type" evidence="6">
    <location>
        <begin position="280"/>
        <end position="353"/>
    </location>
</feature>
<dbReference type="SUPFAM" id="SSF57903">
    <property type="entry name" value="FYVE/PHD zinc finger"/>
    <property type="match status" value="2"/>
</dbReference>
<evidence type="ECO:0000256" key="4">
    <source>
        <dbReference type="PROSITE-ProRule" id="PRU00091"/>
    </source>
</evidence>
<feature type="region of interest" description="Disordered" evidence="5">
    <location>
        <begin position="1"/>
        <end position="28"/>
    </location>
</feature>
<dbReference type="InterPro" id="IPR013087">
    <property type="entry name" value="Znf_C2H2_type"/>
</dbReference>
<sequence length="546" mass="62073">MKRRVLGPRTDVPDIVVPPTPKPQHEPELECPICGLKVLSMHQLNRHLDDEHANASEEVPGTLTGENVEDLTGWLRKKVVSQTSKLPIGLPSKLVKLDSLTSPEYPSLLATSPSPQPDTRGPKVTRKHWRNPSGNDFCHFPRCRKLLNVRNGSVNCRRCGELFCNEHTAFRMKLDSLAEYSPVDGTWCRCCESCFNSKPGYLDTDGATRDLFTQFQTSRQRIVDQQGLKTNQLENRLVKLVARFNEIDLKDEGRVFKFFASSSLGQKRAAEREVVAWASDASATHCHLCFKMFGVYVRKHHCRLCGKLVCGDEMTACSKEVPLGKLCERLGGVQARDPQYVIRVCLGCKDGLLKRRNFIREVEKSELPEYLQIYHDLTTYEKVIIILLKKFQASLVLVQGEPLDSTIIAANKSRGKLVESLQAYEKLAKSLKVAVPEGSDDTKIRHSILQHATWFFQENGGKFKRYWLEMAEVKPDLPAPKLTKKQIREAREELMVYREQMFLIGEMIDTAKKQRRFDEIPPLLDNLRDLEAMCGDIEAKLGEDGF</sequence>
<dbReference type="InterPro" id="IPR036531">
    <property type="entry name" value="Rbsn_Rab-bd_sf"/>
</dbReference>
<protein>
    <recommendedName>
        <fullName evidence="6">FYVE-type domain-containing protein</fullName>
    </recommendedName>
</protein>
<evidence type="ECO:0000256" key="1">
    <source>
        <dbReference type="ARBA" id="ARBA00022723"/>
    </source>
</evidence>
<feature type="region of interest" description="Disordered" evidence="5">
    <location>
        <begin position="105"/>
        <end position="128"/>
    </location>
</feature>
<dbReference type="GeneID" id="30146517"/>
<evidence type="ECO:0000313" key="8">
    <source>
        <dbReference type="Proteomes" id="UP000094336"/>
    </source>
</evidence>
<dbReference type="STRING" id="984486.A0A1E3QR36"/>
<gene>
    <name evidence="7" type="ORF">BABINDRAFT_161128</name>
</gene>
<dbReference type="CDD" id="cd15761">
    <property type="entry name" value="FYVE1_Vac1p_like"/>
    <property type="match status" value="1"/>
</dbReference>
<dbReference type="InterPro" id="IPR021565">
    <property type="entry name" value="Rbsn_Rab-bd"/>
</dbReference>
<reference evidence="8" key="1">
    <citation type="submission" date="2016-05" db="EMBL/GenBank/DDBJ databases">
        <title>Comparative genomics of biotechnologically important yeasts.</title>
        <authorList>
            <consortium name="DOE Joint Genome Institute"/>
            <person name="Riley R."/>
            <person name="Haridas S."/>
            <person name="Wolfe K.H."/>
            <person name="Lopes M.R."/>
            <person name="Hittinger C.T."/>
            <person name="Goker M."/>
            <person name="Salamov A."/>
            <person name="Wisecaver J."/>
            <person name="Long T.M."/>
            <person name="Aerts A.L."/>
            <person name="Barry K."/>
            <person name="Choi C."/>
            <person name="Clum A."/>
            <person name="Coughlan A.Y."/>
            <person name="Deshpande S."/>
            <person name="Douglass A.P."/>
            <person name="Hanson S.J."/>
            <person name="Klenk H.-P."/>
            <person name="Labutti K."/>
            <person name="Lapidus A."/>
            <person name="Lindquist E."/>
            <person name="Lipzen A."/>
            <person name="Meier-Kolthoff J.P."/>
            <person name="Ohm R.A."/>
            <person name="Otillar R.P."/>
            <person name="Pangilinan J."/>
            <person name="Peng Y."/>
            <person name="Rokas A."/>
            <person name="Rosa C.A."/>
            <person name="Scheuner C."/>
            <person name="Sibirny A.A."/>
            <person name="Slot J.C."/>
            <person name="Stielow J.B."/>
            <person name="Sun H."/>
            <person name="Kurtzman C.P."/>
            <person name="Blackwell M."/>
            <person name="Grigoriev I.V."/>
            <person name="Jeffries T.W."/>
        </authorList>
    </citation>
    <scope>NUCLEOTIDE SEQUENCE [LARGE SCALE GENOMIC DNA]</scope>
    <source>
        <strain evidence="8">NRRL Y-12698</strain>
    </source>
</reference>
<dbReference type="EMBL" id="KV454430">
    <property type="protein sequence ID" value="ODQ80149.1"/>
    <property type="molecule type" value="Genomic_DNA"/>
</dbReference>
<dbReference type="InterPro" id="IPR011011">
    <property type="entry name" value="Znf_FYVE_PHD"/>
</dbReference>
<dbReference type="GO" id="GO:0032266">
    <property type="term" value="F:phosphatidylinositol-3-phosphate binding"/>
    <property type="evidence" value="ECO:0007669"/>
    <property type="project" value="UniProtKB-ARBA"/>
</dbReference>
<accession>A0A1E3QR36</accession>
<organism evidence="7 8">
    <name type="scientific">Babjeviella inositovora NRRL Y-12698</name>
    <dbReference type="NCBI Taxonomy" id="984486"/>
    <lineage>
        <taxon>Eukaryota</taxon>
        <taxon>Fungi</taxon>
        <taxon>Dikarya</taxon>
        <taxon>Ascomycota</taxon>
        <taxon>Saccharomycotina</taxon>
        <taxon>Pichiomycetes</taxon>
        <taxon>Serinales incertae sedis</taxon>
        <taxon>Babjeviella</taxon>
    </lineage>
</organism>
<keyword evidence="3" id="KW-0862">Zinc</keyword>
<dbReference type="InterPro" id="IPR017455">
    <property type="entry name" value="Znf_FYVE-rel"/>
</dbReference>
<dbReference type="SUPFAM" id="SSF140125">
    <property type="entry name" value="Rabenosyn-5 Rab-binding domain-like"/>
    <property type="match status" value="1"/>
</dbReference>
<dbReference type="Gene3D" id="4.10.860.20">
    <property type="entry name" value="Rabenosyn, Rab binding domain"/>
    <property type="match status" value="1"/>
</dbReference>
<evidence type="ECO:0000313" key="7">
    <source>
        <dbReference type="EMBL" id="ODQ80149.1"/>
    </source>
</evidence>
<dbReference type="InterPro" id="IPR000306">
    <property type="entry name" value="Znf_FYVE"/>
</dbReference>
<dbReference type="SMART" id="SM00064">
    <property type="entry name" value="FYVE"/>
    <property type="match status" value="2"/>
</dbReference>
<evidence type="ECO:0000256" key="3">
    <source>
        <dbReference type="ARBA" id="ARBA00022833"/>
    </source>
</evidence>
<dbReference type="GO" id="GO:0008270">
    <property type="term" value="F:zinc ion binding"/>
    <property type="evidence" value="ECO:0007669"/>
    <property type="project" value="UniProtKB-KW"/>
</dbReference>
<proteinExistence type="predicted"/>
<dbReference type="Pfam" id="PF11464">
    <property type="entry name" value="Rbsn"/>
    <property type="match status" value="1"/>
</dbReference>
<dbReference type="Pfam" id="PF01363">
    <property type="entry name" value="FYVE"/>
    <property type="match status" value="1"/>
</dbReference>
<dbReference type="RefSeq" id="XP_018985477.1">
    <property type="nucleotide sequence ID" value="XM_019128664.1"/>
</dbReference>
<dbReference type="OrthoDB" id="166134at2759"/>
<dbReference type="Gene3D" id="3.30.40.10">
    <property type="entry name" value="Zinc/RING finger domain, C3HC4 (zinc finger)"/>
    <property type="match status" value="2"/>
</dbReference>
<evidence type="ECO:0000256" key="5">
    <source>
        <dbReference type="SAM" id="MobiDB-lite"/>
    </source>
</evidence>
<keyword evidence="2 4" id="KW-0863">Zinc-finger</keyword>
<dbReference type="CDD" id="cd15737">
    <property type="entry name" value="FYVE2_Vac1p_like"/>
    <property type="match status" value="1"/>
</dbReference>
<evidence type="ECO:0000259" key="6">
    <source>
        <dbReference type="PROSITE" id="PS50178"/>
    </source>
</evidence>
<keyword evidence="1" id="KW-0479">Metal-binding</keyword>
<dbReference type="PROSITE" id="PS50178">
    <property type="entry name" value="ZF_FYVE"/>
    <property type="match status" value="1"/>
</dbReference>
<keyword evidence="8" id="KW-1185">Reference proteome</keyword>
<dbReference type="PANTHER" id="PTHR23164:SF30">
    <property type="entry name" value="EARLY ENDOSOME ANTIGEN 1"/>
    <property type="match status" value="1"/>
</dbReference>
<dbReference type="AlphaFoldDB" id="A0A1E3QR36"/>